<sequence length="138" mass="15155">MQKFGIAGLLHGNELLLTTGEAVFHLKPEAQLAYLDSLSERGVAALVLEPLVPETRIPQRFIEHAQQLGLPLYRLEATVPFVELAEGTNRRIVSEYASALQQDDEIAQLLARHMASAGPNLRQLLEMIEQALGSCAVL</sequence>
<evidence type="ECO:0000259" key="1">
    <source>
        <dbReference type="Pfam" id="PF07905"/>
    </source>
</evidence>
<organism evidence="2 3">
    <name type="scientific">Glutamicibacter nicotianae</name>
    <name type="common">Arthrobacter nicotianae</name>
    <dbReference type="NCBI Taxonomy" id="37929"/>
    <lineage>
        <taxon>Bacteria</taxon>
        <taxon>Bacillati</taxon>
        <taxon>Actinomycetota</taxon>
        <taxon>Actinomycetes</taxon>
        <taxon>Micrococcales</taxon>
        <taxon>Micrococcaceae</taxon>
        <taxon>Glutamicibacter</taxon>
    </lineage>
</organism>
<dbReference type="EMBL" id="BJNE01000005">
    <property type="protein sequence ID" value="GEC12285.1"/>
    <property type="molecule type" value="Genomic_DNA"/>
</dbReference>
<protein>
    <recommendedName>
        <fullName evidence="1">Purine catabolism PurC-like domain-containing protein</fullName>
    </recommendedName>
</protein>
<comment type="caution">
    <text evidence="2">The sequence shown here is derived from an EMBL/GenBank/DDBJ whole genome shotgun (WGS) entry which is preliminary data.</text>
</comment>
<reference evidence="2 3" key="1">
    <citation type="submission" date="2019-06" db="EMBL/GenBank/DDBJ databases">
        <title>Whole genome shotgun sequence of Glutamicibacter nicotianae NBRC 14234.</title>
        <authorList>
            <person name="Hosoyama A."/>
            <person name="Uohara A."/>
            <person name="Ohji S."/>
            <person name="Ichikawa N."/>
        </authorList>
    </citation>
    <scope>NUCLEOTIDE SEQUENCE [LARGE SCALE GENOMIC DNA]</scope>
    <source>
        <strain evidence="2 3">NBRC 14234</strain>
    </source>
</reference>
<proteinExistence type="predicted"/>
<accession>A0ABQ0RL83</accession>
<dbReference type="RefSeq" id="WP_170214600.1">
    <property type="nucleotide sequence ID" value="NZ_BAAAWM010000001.1"/>
</dbReference>
<dbReference type="InterPro" id="IPR012914">
    <property type="entry name" value="PucR_dom"/>
</dbReference>
<feature type="domain" description="Purine catabolism PurC-like" evidence="1">
    <location>
        <begin position="6"/>
        <end position="92"/>
    </location>
</feature>
<evidence type="ECO:0000313" key="2">
    <source>
        <dbReference type="EMBL" id="GEC12285.1"/>
    </source>
</evidence>
<dbReference type="Pfam" id="PF07905">
    <property type="entry name" value="PucR"/>
    <property type="match status" value="1"/>
</dbReference>
<name>A0ABQ0RL83_GLUNI</name>
<dbReference type="Proteomes" id="UP000316242">
    <property type="component" value="Unassembled WGS sequence"/>
</dbReference>
<keyword evidence="3" id="KW-1185">Reference proteome</keyword>
<evidence type="ECO:0000313" key="3">
    <source>
        <dbReference type="Proteomes" id="UP000316242"/>
    </source>
</evidence>
<gene>
    <name evidence="2" type="ORF">ANI01nite_14880</name>
</gene>